<proteinExistence type="predicted"/>
<name>A0A383ECF1_9ZZZZ</name>
<accession>A0A383ECF1</accession>
<dbReference type="AlphaFoldDB" id="A0A383ECF1"/>
<dbReference type="EMBL" id="UINC01224672">
    <property type="protein sequence ID" value="SVE54391.1"/>
    <property type="molecule type" value="Genomic_DNA"/>
</dbReference>
<feature type="non-terminal residue" evidence="1">
    <location>
        <position position="35"/>
    </location>
</feature>
<evidence type="ECO:0000313" key="1">
    <source>
        <dbReference type="EMBL" id="SVE54391.1"/>
    </source>
</evidence>
<gene>
    <name evidence="1" type="ORF">METZ01_LOCUS507245</name>
</gene>
<reference evidence="1" key="1">
    <citation type="submission" date="2018-05" db="EMBL/GenBank/DDBJ databases">
        <authorList>
            <person name="Lanie J.A."/>
            <person name="Ng W.-L."/>
            <person name="Kazmierczak K.M."/>
            <person name="Andrzejewski T.M."/>
            <person name="Davidsen T.M."/>
            <person name="Wayne K.J."/>
            <person name="Tettelin H."/>
            <person name="Glass J.I."/>
            <person name="Rusch D."/>
            <person name="Podicherti R."/>
            <person name="Tsui H.-C.T."/>
            <person name="Winkler M.E."/>
        </authorList>
    </citation>
    <scope>NUCLEOTIDE SEQUENCE</scope>
</reference>
<organism evidence="1">
    <name type="scientific">marine metagenome</name>
    <dbReference type="NCBI Taxonomy" id="408172"/>
    <lineage>
        <taxon>unclassified sequences</taxon>
        <taxon>metagenomes</taxon>
        <taxon>ecological metagenomes</taxon>
    </lineage>
</organism>
<sequence length="35" mass="3791">MSDASSKYDIKLGMYLGELQLPFEESLAAARDLGA</sequence>
<protein>
    <submittedName>
        <fullName evidence="1">Uncharacterized protein</fullName>
    </submittedName>
</protein>